<organism evidence="1 2">
    <name type="scientific">Clostridium baratii str. Sullivan</name>
    <dbReference type="NCBI Taxonomy" id="1415775"/>
    <lineage>
        <taxon>Bacteria</taxon>
        <taxon>Bacillati</taxon>
        <taxon>Bacillota</taxon>
        <taxon>Clostridia</taxon>
        <taxon>Eubacteriales</taxon>
        <taxon>Clostridiaceae</taxon>
        <taxon>Clostridium</taxon>
    </lineage>
</organism>
<reference evidence="1 2" key="1">
    <citation type="journal article" date="2015" name="Infect. Genet. Evol.">
        <title>Genomic sequences of six botulinum neurotoxin-producing strains representing three clostridial species illustrate the mobility and diversity of botulinum neurotoxin genes.</title>
        <authorList>
            <person name="Smith T.J."/>
            <person name="Hill K.K."/>
            <person name="Xie G."/>
            <person name="Foley B.T."/>
            <person name="Williamson C.H."/>
            <person name="Foster J.T."/>
            <person name="Johnson S.L."/>
            <person name="Chertkov O."/>
            <person name="Teshima H."/>
            <person name="Gibbons H.S."/>
            <person name="Johnsky L.A."/>
            <person name="Karavis M.A."/>
            <person name="Smith L.A."/>
        </authorList>
    </citation>
    <scope>NUCLEOTIDE SEQUENCE [LARGE SCALE GENOMIC DNA]</scope>
    <source>
        <strain evidence="1">Sullivan</strain>
    </source>
</reference>
<dbReference type="GeneID" id="74354613"/>
<protein>
    <submittedName>
        <fullName evidence="1">Uncharacterized protein</fullName>
    </submittedName>
</protein>
<gene>
    <name evidence="1" type="ORF">U729_2073</name>
</gene>
<dbReference type="KEGG" id="cbv:U729_2073"/>
<evidence type="ECO:0000313" key="1">
    <source>
        <dbReference type="EMBL" id="AIY82710.1"/>
    </source>
</evidence>
<dbReference type="Proteomes" id="UP000030635">
    <property type="component" value="Chromosome"/>
</dbReference>
<dbReference type="STRING" id="1561.NPD11_946"/>
<name>A0A0A7FUT7_9CLOT</name>
<evidence type="ECO:0000313" key="2">
    <source>
        <dbReference type="Proteomes" id="UP000030635"/>
    </source>
</evidence>
<keyword evidence="2" id="KW-1185">Reference proteome</keyword>
<dbReference type="EMBL" id="CP006905">
    <property type="protein sequence ID" value="AIY82710.1"/>
    <property type="molecule type" value="Genomic_DNA"/>
</dbReference>
<accession>A0A0A7FUT7</accession>
<dbReference type="AlphaFoldDB" id="A0A0A7FUT7"/>
<proteinExistence type="predicted"/>
<dbReference type="RefSeq" id="WP_257792214.1">
    <property type="nucleotide sequence ID" value="NZ_CP006905.1"/>
</dbReference>
<sequence length="43" mass="5110">MKDHREVLISKIKEASKKEYTRESLSLLNFEELKKLSEELTSK</sequence>
<dbReference type="HOGENOM" id="CLU_3231609_0_0_9"/>